<name>A0A5J4UV00_9EUKA</name>
<evidence type="ECO:0000313" key="3">
    <source>
        <dbReference type="EMBL" id="KAA6374466.1"/>
    </source>
</evidence>
<evidence type="ECO:0000313" key="4">
    <source>
        <dbReference type="Proteomes" id="UP000324800"/>
    </source>
</evidence>
<feature type="region of interest" description="Disordered" evidence="1">
    <location>
        <begin position="50"/>
        <end position="70"/>
    </location>
</feature>
<dbReference type="SMART" id="SM01280">
    <property type="entry name" value="Mcm10"/>
    <property type="match status" value="1"/>
</dbReference>
<dbReference type="InterPro" id="IPR040184">
    <property type="entry name" value="Mcm10"/>
</dbReference>
<protein>
    <recommendedName>
        <fullName evidence="2">Replication factor Mcm10 C-terminal domain-containing protein</fullName>
    </recommendedName>
</protein>
<feature type="domain" description="Replication factor Mcm10 C-terminal" evidence="2">
    <location>
        <begin position="17"/>
        <end position="325"/>
    </location>
</feature>
<accession>A0A5J4UV00</accession>
<dbReference type="InterPro" id="IPR015411">
    <property type="entry name" value="Rep_factor_Mcm10_C"/>
</dbReference>
<comment type="caution">
    <text evidence="3">The sequence shown here is derived from an EMBL/GenBank/DDBJ whole genome shotgun (WGS) entry which is preliminary data.</text>
</comment>
<dbReference type="GO" id="GO:0003697">
    <property type="term" value="F:single-stranded DNA binding"/>
    <property type="evidence" value="ECO:0007669"/>
    <property type="project" value="InterPro"/>
</dbReference>
<evidence type="ECO:0000259" key="2">
    <source>
        <dbReference type="SMART" id="SM01280"/>
    </source>
</evidence>
<feature type="region of interest" description="Disordered" evidence="1">
    <location>
        <begin position="316"/>
        <end position="376"/>
    </location>
</feature>
<organism evidence="3 4">
    <name type="scientific">Streblomastix strix</name>
    <dbReference type="NCBI Taxonomy" id="222440"/>
    <lineage>
        <taxon>Eukaryota</taxon>
        <taxon>Metamonada</taxon>
        <taxon>Preaxostyla</taxon>
        <taxon>Oxymonadida</taxon>
        <taxon>Streblomastigidae</taxon>
        <taxon>Streblomastix</taxon>
    </lineage>
</organism>
<proteinExistence type="predicted"/>
<dbReference type="AlphaFoldDB" id="A0A5J4UV00"/>
<dbReference type="PANTHER" id="PTHR13454:SF11">
    <property type="entry name" value="PROTEIN MCM10 HOMOLOG"/>
    <property type="match status" value="1"/>
</dbReference>
<sequence>MLSEAKSKGLLAQAAEKIQPVGSLVFQREQQRIKKQMEEMRQKALNQMQRSGEQLQMKDKNINKKKQPSSSLIDQQMLLLNEKKSVRDDIPKPLHIGQKHLSFFSIFFLFLSNQISNDLTQQLLNQVDEAIQRAGGIKNFVKQASQAENQSGTSASSHAEGLLFRETEEIKQKLGFLEQKERVAEKMAKITKVKTRAFYCSVCGVISEKRKQICLQLNDEMEELKLKRMNKNNDNDINARVEDERERKINENGMKIHEITQINTWRRFFECSKCHYHITIIHDPFPLFACPKCNNQSSWVQASMYDENKLAKQLKQRGADTFVSTDDKEEDGNNNSRSGGTDRNFLSGRTEFMPLGSEGKKRRSGIDGTEDEEVEY</sequence>
<dbReference type="PANTHER" id="PTHR13454">
    <property type="entry name" value="PROTEIN MCM10 HOMOLOG"/>
    <property type="match status" value="1"/>
</dbReference>
<dbReference type="GO" id="GO:0003688">
    <property type="term" value="F:DNA replication origin binding"/>
    <property type="evidence" value="ECO:0007669"/>
    <property type="project" value="TreeGrafter"/>
</dbReference>
<gene>
    <name evidence="3" type="ORF">EZS28_030006</name>
</gene>
<reference evidence="3 4" key="1">
    <citation type="submission" date="2019-03" db="EMBL/GenBank/DDBJ databases">
        <title>Single cell metagenomics reveals metabolic interactions within the superorganism composed of flagellate Streblomastix strix and complex community of Bacteroidetes bacteria on its surface.</title>
        <authorList>
            <person name="Treitli S.C."/>
            <person name="Kolisko M."/>
            <person name="Husnik F."/>
            <person name="Keeling P."/>
            <person name="Hampl V."/>
        </authorList>
    </citation>
    <scope>NUCLEOTIDE SEQUENCE [LARGE SCALE GENOMIC DNA]</scope>
    <source>
        <strain evidence="3">ST1C</strain>
    </source>
</reference>
<dbReference type="Proteomes" id="UP000324800">
    <property type="component" value="Unassembled WGS sequence"/>
</dbReference>
<dbReference type="GO" id="GO:0043596">
    <property type="term" value="C:nuclear replication fork"/>
    <property type="evidence" value="ECO:0007669"/>
    <property type="project" value="TreeGrafter"/>
</dbReference>
<dbReference type="EMBL" id="SNRW01011957">
    <property type="protein sequence ID" value="KAA6374466.1"/>
    <property type="molecule type" value="Genomic_DNA"/>
</dbReference>
<dbReference type="GO" id="GO:0006270">
    <property type="term" value="P:DNA replication initiation"/>
    <property type="evidence" value="ECO:0007669"/>
    <property type="project" value="InterPro"/>
</dbReference>
<evidence type="ECO:0000256" key="1">
    <source>
        <dbReference type="SAM" id="MobiDB-lite"/>
    </source>
</evidence>